<organism evidence="2 3">
    <name type="scientific">Angiostrongylus cantonensis</name>
    <name type="common">Rat lungworm</name>
    <dbReference type="NCBI Taxonomy" id="6313"/>
    <lineage>
        <taxon>Eukaryota</taxon>
        <taxon>Metazoa</taxon>
        <taxon>Ecdysozoa</taxon>
        <taxon>Nematoda</taxon>
        <taxon>Chromadorea</taxon>
        <taxon>Rhabditida</taxon>
        <taxon>Rhabditina</taxon>
        <taxon>Rhabditomorpha</taxon>
        <taxon>Strongyloidea</taxon>
        <taxon>Metastrongylidae</taxon>
        <taxon>Angiostrongylus</taxon>
    </lineage>
</organism>
<protein>
    <submittedName>
        <fullName evidence="3">Metallophos domain-containing protein</fullName>
    </submittedName>
</protein>
<dbReference type="InterPro" id="IPR004843">
    <property type="entry name" value="Calcineurin-like_PHP"/>
</dbReference>
<feature type="domain" description="Calcineurin-like phosphoesterase" evidence="1">
    <location>
        <begin position="78"/>
        <end position="115"/>
    </location>
</feature>
<dbReference type="PRINTS" id="PR00114">
    <property type="entry name" value="STPHPHTASE"/>
</dbReference>
<dbReference type="Gene3D" id="3.60.21.10">
    <property type="match status" value="1"/>
</dbReference>
<evidence type="ECO:0000259" key="1">
    <source>
        <dbReference type="Pfam" id="PF00149"/>
    </source>
</evidence>
<dbReference type="STRING" id="6313.A0A0K0CTC4"/>
<dbReference type="SUPFAM" id="SSF56300">
    <property type="entry name" value="Metallo-dependent phosphatases"/>
    <property type="match status" value="1"/>
</dbReference>
<keyword evidence="2" id="KW-1185">Reference proteome</keyword>
<dbReference type="GO" id="GO:0004722">
    <property type="term" value="F:protein serine/threonine phosphatase activity"/>
    <property type="evidence" value="ECO:0007669"/>
    <property type="project" value="TreeGrafter"/>
</dbReference>
<evidence type="ECO:0000313" key="3">
    <source>
        <dbReference type="WBParaSite" id="ACAC_0000031101-mRNA-1"/>
    </source>
</evidence>
<evidence type="ECO:0000313" key="2">
    <source>
        <dbReference type="Proteomes" id="UP000035642"/>
    </source>
</evidence>
<reference evidence="2" key="1">
    <citation type="submission" date="2012-09" db="EMBL/GenBank/DDBJ databases">
        <authorList>
            <person name="Martin A.A."/>
        </authorList>
    </citation>
    <scope>NUCLEOTIDE SEQUENCE</scope>
</reference>
<name>A0A0K0CTC4_ANGCA</name>
<dbReference type="WBParaSite" id="ACAC_0000031101-mRNA-1">
    <property type="protein sequence ID" value="ACAC_0000031101-mRNA-1"/>
    <property type="gene ID" value="ACAC_0000031101"/>
</dbReference>
<dbReference type="Pfam" id="PF00149">
    <property type="entry name" value="Metallophos"/>
    <property type="match status" value="1"/>
</dbReference>
<dbReference type="InterPro" id="IPR029052">
    <property type="entry name" value="Metallo-depent_PP-like"/>
</dbReference>
<reference evidence="3" key="2">
    <citation type="submission" date="2017-02" db="UniProtKB">
        <authorList>
            <consortium name="WormBaseParasite"/>
        </authorList>
    </citation>
    <scope>IDENTIFICATION</scope>
</reference>
<accession>A0A0K0CTC4</accession>
<dbReference type="PANTHER" id="PTHR11668:SF492">
    <property type="entry name" value="SERINE_THREONINE-PROTEIN PHOSPHATASE PP1-DELTA-RELATED"/>
    <property type="match status" value="1"/>
</dbReference>
<dbReference type="AlphaFoldDB" id="A0A0K0CTC4"/>
<sequence length="204" mass="22226">MLPTDISGSTATIRHSEIQTMGVRMGVGDMVVRLLNVGVPGCALVNNVKVRIVAALPNGKECAYFVSSQASLVEVQSPIKICGDIHGQFADVLRLFDRGGFSPVVNYLFLGDYVLTAAIKILNVLRYSSATRSNNALWNKFYGLSVKYPGNFFICEETMNAHRLIECTASSKNATGATIALDCGSVFKFLNSLLFRISFILFDP</sequence>
<dbReference type="GO" id="GO:0005737">
    <property type="term" value="C:cytoplasm"/>
    <property type="evidence" value="ECO:0007669"/>
    <property type="project" value="TreeGrafter"/>
</dbReference>
<dbReference type="Proteomes" id="UP000035642">
    <property type="component" value="Unassembled WGS sequence"/>
</dbReference>
<dbReference type="InterPro" id="IPR050341">
    <property type="entry name" value="PP1_catalytic_subunit"/>
</dbReference>
<dbReference type="PANTHER" id="PTHR11668">
    <property type="entry name" value="SERINE/THREONINE PROTEIN PHOSPHATASE"/>
    <property type="match status" value="1"/>
</dbReference>
<proteinExistence type="predicted"/>
<dbReference type="InterPro" id="IPR006186">
    <property type="entry name" value="Ser/Thr-sp_prot-phosphatase"/>
</dbReference>
<dbReference type="GO" id="GO:0005634">
    <property type="term" value="C:nucleus"/>
    <property type="evidence" value="ECO:0007669"/>
    <property type="project" value="TreeGrafter"/>
</dbReference>